<reference evidence="1" key="1">
    <citation type="submission" date="2018-06" db="EMBL/GenBank/DDBJ databases">
        <authorList>
            <person name="Zhirakovskaya E."/>
        </authorList>
    </citation>
    <scope>NUCLEOTIDE SEQUENCE</scope>
</reference>
<evidence type="ECO:0000313" key="1">
    <source>
        <dbReference type="EMBL" id="VAW24433.1"/>
    </source>
</evidence>
<dbReference type="EMBL" id="UOEQ01000530">
    <property type="protein sequence ID" value="VAW24433.1"/>
    <property type="molecule type" value="Genomic_DNA"/>
</dbReference>
<dbReference type="Pfam" id="PF12636">
    <property type="entry name" value="DUF3781"/>
    <property type="match status" value="1"/>
</dbReference>
<sequence length="93" mass="10727">MDKQYLVIEDTKKLIAANFTNTEMGLVRIAKNLNLQEMDESEIVRHCHKIILSTPISKIKVRGKNYYLYSHEYLAVLTINRSSLGIITAKPYL</sequence>
<protein>
    <recommendedName>
        <fullName evidence="2">DUF3781 domain-containing protein</fullName>
    </recommendedName>
</protein>
<dbReference type="InterPro" id="IPR024229">
    <property type="entry name" value="DUF3781"/>
</dbReference>
<name>A0A3B0U7R7_9ZZZZ</name>
<organism evidence="1">
    <name type="scientific">hydrothermal vent metagenome</name>
    <dbReference type="NCBI Taxonomy" id="652676"/>
    <lineage>
        <taxon>unclassified sequences</taxon>
        <taxon>metagenomes</taxon>
        <taxon>ecological metagenomes</taxon>
    </lineage>
</organism>
<gene>
    <name evidence="1" type="ORF">MNBD_ALPHA11-258</name>
</gene>
<proteinExistence type="predicted"/>
<dbReference type="AlphaFoldDB" id="A0A3B0U7R7"/>
<accession>A0A3B0U7R7</accession>
<evidence type="ECO:0008006" key="2">
    <source>
        <dbReference type="Google" id="ProtNLM"/>
    </source>
</evidence>